<comment type="caution">
    <text evidence="2">The sequence shown here is derived from an EMBL/GenBank/DDBJ whole genome shotgun (WGS) entry which is preliminary data.</text>
</comment>
<evidence type="ECO:0000313" key="2">
    <source>
        <dbReference type="EMBL" id="TWJ08358.1"/>
    </source>
</evidence>
<dbReference type="PANTHER" id="PTHR40765">
    <property type="entry name" value="ESX-2 SECRETION SYSTEM ATPASE ECCB2"/>
    <property type="match status" value="1"/>
</dbReference>
<dbReference type="OrthoDB" id="3847604at2"/>
<dbReference type="Gene3D" id="3.30.2390.20">
    <property type="entry name" value="Type VII secretion system EccB, repeat 1 domain"/>
    <property type="match status" value="1"/>
</dbReference>
<dbReference type="Proteomes" id="UP000321617">
    <property type="component" value="Unassembled WGS sequence"/>
</dbReference>
<dbReference type="InterPro" id="IPR007795">
    <property type="entry name" value="T7SS_EccB"/>
</dbReference>
<proteinExistence type="predicted"/>
<dbReference type="PANTHER" id="PTHR40765:SF2">
    <property type="entry name" value="ESX-2 SECRETION SYSTEM ATPASE ECCB2"/>
    <property type="match status" value="1"/>
</dbReference>
<dbReference type="AlphaFoldDB" id="A0A562URY8"/>
<accession>A0A562URY8</accession>
<keyword evidence="1" id="KW-1133">Transmembrane helix</keyword>
<reference evidence="2 3" key="1">
    <citation type="journal article" date="2013" name="Stand. Genomic Sci.">
        <title>Genomic Encyclopedia of Type Strains, Phase I: The one thousand microbial genomes (KMG-I) project.</title>
        <authorList>
            <person name="Kyrpides N.C."/>
            <person name="Woyke T."/>
            <person name="Eisen J.A."/>
            <person name="Garrity G."/>
            <person name="Lilburn T.G."/>
            <person name="Beck B.J."/>
            <person name="Whitman W.B."/>
            <person name="Hugenholtz P."/>
            <person name="Klenk H.P."/>
        </authorList>
    </citation>
    <scope>NUCLEOTIDE SEQUENCE [LARGE SCALE GENOMIC DNA]</scope>
    <source>
        <strain evidence="2 3">DSM 45044</strain>
    </source>
</reference>
<dbReference type="RefSeq" id="WP_147142911.1">
    <property type="nucleotide sequence ID" value="NZ_BAABIJ010000004.1"/>
</dbReference>
<protein>
    <submittedName>
        <fullName evidence="2">Type VII secretion protein EccB</fullName>
    </submittedName>
</protein>
<organism evidence="2 3">
    <name type="scientific">Stackebrandtia albiflava</name>
    <dbReference type="NCBI Taxonomy" id="406432"/>
    <lineage>
        <taxon>Bacteria</taxon>
        <taxon>Bacillati</taxon>
        <taxon>Actinomycetota</taxon>
        <taxon>Actinomycetes</taxon>
        <taxon>Glycomycetales</taxon>
        <taxon>Glycomycetaceae</taxon>
        <taxon>Stackebrandtia</taxon>
    </lineage>
</organism>
<dbReference type="NCBIfam" id="TIGR03919">
    <property type="entry name" value="T7SS_EccB"/>
    <property type="match status" value="1"/>
</dbReference>
<name>A0A562URY8_9ACTN</name>
<gene>
    <name evidence="2" type="ORF">LX16_4586</name>
</gene>
<keyword evidence="3" id="KW-1185">Reference proteome</keyword>
<dbReference type="GO" id="GO:0005576">
    <property type="term" value="C:extracellular region"/>
    <property type="evidence" value="ECO:0007669"/>
    <property type="project" value="TreeGrafter"/>
</dbReference>
<dbReference type="InterPro" id="IPR044857">
    <property type="entry name" value="T7SS_EccB_R1"/>
</dbReference>
<evidence type="ECO:0000256" key="1">
    <source>
        <dbReference type="SAM" id="Phobius"/>
    </source>
</evidence>
<dbReference type="EMBL" id="VLLL01000008">
    <property type="protein sequence ID" value="TWJ08358.1"/>
    <property type="molecule type" value="Genomic_DNA"/>
</dbReference>
<keyword evidence="1" id="KW-0472">Membrane</keyword>
<sequence>MRTRREQVQAHRFVTRRIVSALVSGNPESMELPMRRTAASVVGGALIALLVFAGFALVGMLWPAPATDFAERNNSIIVNEETGAVYAFREFTLFPVPNLVSARLLFDADVAVYHVTSAELSGVDVGWEVGIVGAPRQLPTGDELVGLPWRVCSVPDAGNSALRRSHVLLGGAAEGTPLGERALAVFDGDRTWLLWNDTRLPVPDVESLYVVGLNPDRVSHVTPVFTAALATGPEFARPDIPGDGEAAGDIGGRPARYGDLFSLNETVWVLTEDGFAEVGEVMAQLLVLTGSAAARVVSAGVVQEHGTTTVQPEGFPSEMPEVADPAVVERVCADYASESGPVTVTLEPALPDYLHTPVTTPGESERDDVDTADHVWLPGGSAALVDEAAPQATYTGTRYLIDDTGTRYPMTPVAAERLGLADLPAVRVPPALLALIPTGPTLDEVAAMAPVPP</sequence>
<dbReference type="Pfam" id="PF05108">
    <property type="entry name" value="T7SS_ESX1_EccB"/>
    <property type="match status" value="1"/>
</dbReference>
<feature type="transmembrane region" description="Helical" evidence="1">
    <location>
        <begin position="38"/>
        <end position="62"/>
    </location>
</feature>
<evidence type="ECO:0000313" key="3">
    <source>
        <dbReference type="Proteomes" id="UP000321617"/>
    </source>
</evidence>
<keyword evidence="1" id="KW-0812">Transmembrane</keyword>